<name>A0A6J7E192_9ZZZZ</name>
<protein>
    <submittedName>
        <fullName evidence="2">Unannotated protein</fullName>
    </submittedName>
</protein>
<evidence type="ECO:0000313" key="2">
    <source>
        <dbReference type="EMBL" id="CAB4875025.1"/>
    </source>
</evidence>
<dbReference type="EMBL" id="CAFBLN010000047">
    <property type="protein sequence ID" value="CAB4875025.1"/>
    <property type="molecule type" value="Genomic_DNA"/>
</dbReference>
<sequence length="887" mass="96128">MIVPVVMFALPSLFGFPAITQDNQIQNFPLRVLSGEQIRTLHLPLFNAFANSGTPLLGGMNSGSLYPLTVLFAFLPALLAWALNVVAVYVSAGVGVYALLRWMRLRPSAAFFAAIIYTYSGAMLGQIVHLAVVQGFALLPWMVLVQLHLSRVLQTTTRGASRRARWLPALPSVAGLGVIWGLTFLTGEPRSIAELELLALIVLGTEMVLHNGTVQASWMGRLRVLIANGIGLAWGVAIGLVQMLPGWAFIAQSQRADISYSFFGSGSLQPKWTVLMLAPESFGGNSALGVSRFFMHYNLAEVSGYVGVVALTGVAAFFAQLTRRGWVGEHRVFTVFGVMIIIGLIATWGSFTPLGHLFHEIPMFGRTRLQSRNIIIVDLAAAVLLGWWMDAMTSGRRREAAVEGVRRFITSIPALAVMAWSLALIFAYQPILEFMDATPRAATNGASLRWPMAVHAILAVGVLLVIARSPLRAKPRRWLIAIMMVDLALLTALGSLSYSLNRGNIEPSPNVMSTLPGGHPGRMAILDSGLRDFSTFAKLGAPNLNVFTKQPSVQGYGSLIGEYYSNATGTHPLLGIDACQLGRGRFEQLNLQTVIASASSLTELVDSPVIQRQSCSGSNRPSTVVTRYFGQELALQSLLIKTSLPSTTFVVSSVPVFGEGTKPGLTSWLDYSMRVTSDETGEIHIPSSVLAPLYQGSSTTAGISITTWRPVGSLMPTRSFVVTSTEVTDGEGRVLQLYKPYQIALQDAGFTYSGTRNGYAVFHNTASGPFSTSPQALVTNRVEKIWGDEWVTVTSESQEVSLVRSSAWLPGWRATAVNEATGEAKALTVKRHDLVQVVTIPPGTWRIHFHYHAPYISLGVVSSVFGLLLLGVTLVVLRRQRKSQVEG</sequence>
<accession>A0A6J7E192</accession>
<dbReference type="AlphaFoldDB" id="A0A6J7E192"/>
<feature type="transmembrane region" description="Helical" evidence="1">
    <location>
        <begin position="478"/>
        <end position="500"/>
    </location>
</feature>
<feature type="transmembrane region" description="Helical" evidence="1">
    <location>
        <begin position="448"/>
        <end position="466"/>
    </location>
</feature>
<feature type="transmembrane region" description="Helical" evidence="1">
    <location>
        <begin position="408"/>
        <end position="428"/>
    </location>
</feature>
<feature type="transmembrane region" description="Helical" evidence="1">
    <location>
        <begin position="371"/>
        <end position="388"/>
    </location>
</feature>
<feature type="transmembrane region" description="Helical" evidence="1">
    <location>
        <begin position="226"/>
        <end position="250"/>
    </location>
</feature>
<feature type="transmembrane region" description="Helical" evidence="1">
    <location>
        <begin position="333"/>
        <end position="351"/>
    </location>
</feature>
<feature type="transmembrane region" description="Helical" evidence="1">
    <location>
        <begin position="302"/>
        <end position="321"/>
    </location>
</feature>
<organism evidence="2">
    <name type="scientific">freshwater metagenome</name>
    <dbReference type="NCBI Taxonomy" id="449393"/>
    <lineage>
        <taxon>unclassified sequences</taxon>
        <taxon>metagenomes</taxon>
        <taxon>ecological metagenomes</taxon>
    </lineage>
</organism>
<keyword evidence="1" id="KW-1133">Transmembrane helix</keyword>
<proteinExistence type="predicted"/>
<keyword evidence="1" id="KW-0812">Transmembrane</keyword>
<keyword evidence="1" id="KW-0472">Membrane</keyword>
<reference evidence="2" key="1">
    <citation type="submission" date="2020-05" db="EMBL/GenBank/DDBJ databases">
        <authorList>
            <person name="Chiriac C."/>
            <person name="Salcher M."/>
            <person name="Ghai R."/>
            <person name="Kavagutti S V."/>
        </authorList>
    </citation>
    <scope>NUCLEOTIDE SEQUENCE</scope>
</reference>
<feature type="transmembrane region" description="Helical" evidence="1">
    <location>
        <begin position="126"/>
        <end position="145"/>
    </location>
</feature>
<feature type="transmembrane region" description="Helical" evidence="1">
    <location>
        <begin position="102"/>
        <end position="120"/>
    </location>
</feature>
<feature type="transmembrane region" description="Helical" evidence="1">
    <location>
        <begin position="166"/>
        <end position="185"/>
    </location>
</feature>
<evidence type="ECO:0000256" key="1">
    <source>
        <dbReference type="SAM" id="Phobius"/>
    </source>
</evidence>
<feature type="transmembrane region" description="Helical" evidence="1">
    <location>
        <begin position="197"/>
        <end position="214"/>
    </location>
</feature>
<feature type="transmembrane region" description="Helical" evidence="1">
    <location>
        <begin position="65"/>
        <end position="90"/>
    </location>
</feature>
<feature type="transmembrane region" description="Helical" evidence="1">
    <location>
        <begin position="855"/>
        <end position="877"/>
    </location>
</feature>
<gene>
    <name evidence="2" type="ORF">UFOPK3381_01029</name>
</gene>